<dbReference type="NCBIfam" id="TIGR02595">
    <property type="entry name" value="PEP_CTERM"/>
    <property type="match status" value="1"/>
</dbReference>
<evidence type="ECO:0000256" key="1">
    <source>
        <dbReference type="SAM" id="SignalP"/>
    </source>
</evidence>
<evidence type="ECO:0000313" key="3">
    <source>
        <dbReference type="EMBL" id="NHZ91382.1"/>
    </source>
</evidence>
<evidence type="ECO:0000259" key="2">
    <source>
        <dbReference type="Pfam" id="PF07589"/>
    </source>
</evidence>
<reference evidence="3 4" key="1">
    <citation type="submission" date="2019-10" db="EMBL/GenBank/DDBJ databases">
        <title>Taxonomy of Antarctic Massilia spp.: description of Massilia rubra sp. nov., Massilia aquatica sp. nov., Massilia mucilaginosa sp. nov., Massilia frigida sp. nov. isolated from streams, lakes and regoliths.</title>
        <authorList>
            <person name="Holochova P."/>
            <person name="Sedlacek I."/>
            <person name="Kralova S."/>
            <person name="Maslanova I."/>
            <person name="Busse H.-J."/>
            <person name="Stankova E."/>
            <person name="Vrbovska V."/>
            <person name="Kovarovic V."/>
            <person name="Bartak M."/>
            <person name="Svec P."/>
            <person name="Pantucek R."/>
        </authorList>
    </citation>
    <scope>NUCLEOTIDE SEQUENCE [LARGE SCALE GENOMIC DNA]</scope>
    <source>
        <strain evidence="3 4">CCM 8733</strain>
    </source>
</reference>
<keyword evidence="1" id="KW-0732">Signal</keyword>
<sequence length="316" mass="31620">MKLTKYLAAAAVSAAFIAAPASAATMGMADLAITGLIILNANNAPVTSGIVIQNENRTGTANSNFNNAEGSGDGVGNIFSTTIGGTVDVKNRCAGPSCGAAMPAGNYPGGVENNFTAHIAAPNGNYAMGDMFISGTALGVTGANGLTRADSSVMSPGNAGSANATIANSATSITTFTVGDTLQAKFALGYNAYVAAFVDALNGVNGSSLATISWALSLQEVIGNVSTTILNWSPTEINDGVTSSDPSQNSIKETSGTTLSNLVTLTGGRTYKLTINQASNSIASEVRAVPEPGSMVLVGLGLLALGAASRRRKAAK</sequence>
<dbReference type="InterPro" id="IPR048213">
    <property type="entry name" value="EDSA_1-like"/>
</dbReference>
<dbReference type="Pfam" id="PF07589">
    <property type="entry name" value="PEP-CTERM"/>
    <property type="match status" value="1"/>
</dbReference>
<dbReference type="NCBIfam" id="NF041538">
    <property type="entry name" value="PEP_EDSA_1"/>
    <property type="match status" value="1"/>
</dbReference>
<evidence type="ECO:0000313" key="4">
    <source>
        <dbReference type="Proteomes" id="UP000609726"/>
    </source>
</evidence>
<gene>
    <name evidence="3" type="ORF">F2P45_20535</name>
</gene>
<accession>A0ABX0NWY9</accession>
<dbReference type="Proteomes" id="UP000609726">
    <property type="component" value="Unassembled WGS sequence"/>
</dbReference>
<proteinExistence type="predicted"/>
<feature type="signal peptide" evidence="1">
    <location>
        <begin position="1"/>
        <end position="23"/>
    </location>
</feature>
<feature type="domain" description="Ice-binding protein C-terminal" evidence="2">
    <location>
        <begin position="288"/>
        <end position="311"/>
    </location>
</feature>
<feature type="chain" id="PRO_5046954080" evidence="1">
    <location>
        <begin position="24"/>
        <end position="316"/>
    </location>
</feature>
<dbReference type="RefSeq" id="WP_166879325.1">
    <property type="nucleotide sequence ID" value="NZ_WHJH01000028.1"/>
</dbReference>
<dbReference type="EMBL" id="WHJH01000028">
    <property type="protein sequence ID" value="NHZ91382.1"/>
    <property type="molecule type" value="Genomic_DNA"/>
</dbReference>
<protein>
    <submittedName>
        <fullName evidence="3">PEP-CTERM sorting domain-containing protein</fullName>
    </submittedName>
</protein>
<organism evidence="3 4">
    <name type="scientific">Massilia mucilaginosa</name>
    <dbReference type="NCBI Taxonomy" id="2609282"/>
    <lineage>
        <taxon>Bacteria</taxon>
        <taxon>Pseudomonadati</taxon>
        <taxon>Pseudomonadota</taxon>
        <taxon>Betaproteobacteria</taxon>
        <taxon>Burkholderiales</taxon>
        <taxon>Oxalobacteraceae</taxon>
        <taxon>Telluria group</taxon>
        <taxon>Massilia</taxon>
    </lineage>
</organism>
<keyword evidence="4" id="KW-1185">Reference proteome</keyword>
<comment type="caution">
    <text evidence="3">The sequence shown here is derived from an EMBL/GenBank/DDBJ whole genome shotgun (WGS) entry which is preliminary data.</text>
</comment>
<name>A0ABX0NWY9_9BURK</name>
<dbReference type="InterPro" id="IPR013424">
    <property type="entry name" value="Ice-binding_C"/>
</dbReference>